<evidence type="ECO:0000313" key="8">
    <source>
        <dbReference type="EMBL" id="MBD3869803.1"/>
    </source>
</evidence>
<comment type="similarity">
    <text evidence="2 6">Belongs to the RRF family.</text>
</comment>
<comment type="caution">
    <text evidence="8">The sequence shown here is derived from an EMBL/GenBank/DDBJ whole genome shotgun (WGS) entry which is preliminary data.</text>
</comment>
<sequence length="184" mass="20543">MNEVMKDVEKRMIGAVEAYQAELAKLRTGRASLALVDGITVDYYGSQTPLSQVAALSVPDPTTIAIAPWEPKVLAEVEKAILRSNLGLTPNNDGKVVRLNIPALTEERRKELAKVAHEVAETSRNEIRQIRRDGNDSVKKMEGAKEISEDQMHDGQDQVQKLTDTYIEKINSILKKKETEMMEV</sequence>
<organism evidence="8 9">
    <name type="scientific">Candidatus Sulfomarinibacter kjeldsenii</name>
    <dbReference type="NCBI Taxonomy" id="2885994"/>
    <lineage>
        <taxon>Bacteria</taxon>
        <taxon>Pseudomonadati</taxon>
        <taxon>Acidobacteriota</taxon>
        <taxon>Thermoanaerobaculia</taxon>
        <taxon>Thermoanaerobaculales</taxon>
        <taxon>Candidatus Sulfomarinibacteraceae</taxon>
        <taxon>Candidatus Sulfomarinibacter</taxon>
    </lineage>
</organism>
<dbReference type="Pfam" id="PF01765">
    <property type="entry name" value="RRF"/>
    <property type="match status" value="1"/>
</dbReference>
<dbReference type="AlphaFoldDB" id="A0A8J6Y3A9"/>
<dbReference type="CDD" id="cd00520">
    <property type="entry name" value="RRF"/>
    <property type="match status" value="1"/>
</dbReference>
<dbReference type="GO" id="GO:0005737">
    <property type="term" value="C:cytoplasm"/>
    <property type="evidence" value="ECO:0007669"/>
    <property type="project" value="UniProtKB-SubCell"/>
</dbReference>
<feature type="domain" description="Ribosome recycling factor" evidence="7">
    <location>
        <begin position="20"/>
        <end position="182"/>
    </location>
</feature>
<dbReference type="NCBIfam" id="TIGR00496">
    <property type="entry name" value="frr"/>
    <property type="match status" value="1"/>
</dbReference>
<dbReference type="Gene3D" id="1.10.132.20">
    <property type="entry name" value="Ribosome-recycling factor"/>
    <property type="match status" value="1"/>
</dbReference>
<comment type="function">
    <text evidence="5 6">Responsible for the release of ribosomes from messenger RNA at the termination of protein biosynthesis. May increase the efficiency of translation by recycling ribosomes from one round of translation to another.</text>
</comment>
<keyword evidence="4 6" id="KW-0648">Protein biosynthesis</keyword>
<dbReference type="Proteomes" id="UP000598633">
    <property type="component" value="Unassembled WGS sequence"/>
</dbReference>
<evidence type="ECO:0000259" key="7">
    <source>
        <dbReference type="Pfam" id="PF01765"/>
    </source>
</evidence>
<dbReference type="InterPro" id="IPR023584">
    <property type="entry name" value="Ribosome_recyc_fac_dom"/>
</dbReference>
<dbReference type="HAMAP" id="MF_00040">
    <property type="entry name" value="RRF"/>
    <property type="match status" value="1"/>
</dbReference>
<reference evidence="8 9" key="1">
    <citation type="submission" date="2020-08" db="EMBL/GenBank/DDBJ databases">
        <title>Acidobacteriota in marine sediments use diverse sulfur dissimilation pathways.</title>
        <authorList>
            <person name="Wasmund K."/>
        </authorList>
    </citation>
    <scope>NUCLEOTIDE SEQUENCE [LARGE SCALE GENOMIC DNA]</scope>
    <source>
        <strain evidence="8">MAG AM3-A</strain>
    </source>
</reference>
<evidence type="ECO:0000256" key="3">
    <source>
        <dbReference type="ARBA" id="ARBA00022490"/>
    </source>
</evidence>
<dbReference type="InterPro" id="IPR036191">
    <property type="entry name" value="RRF_sf"/>
</dbReference>
<dbReference type="GO" id="GO:0043023">
    <property type="term" value="F:ribosomal large subunit binding"/>
    <property type="evidence" value="ECO:0007669"/>
    <property type="project" value="TreeGrafter"/>
</dbReference>
<evidence type="ECO:0000256" key="5">
    <source>
        <dbReference type="ARBA" id="ARBA00025050"/>
    </source>
</evidence>
<dbReference type="InterPro" id="IPR002661">
    <property type="entry name" value="Ribosome_recyc_fac"/>
</dbReference>
<dbReference type="PANTHER" id="PTHR20982">
    <property type="entry name" value="RIBOSOME RECYCLING FACTOR"/>
    <property type="match status" value="1"/>
</dbReference>
<evidence type="ECO:0000256" key="1">
    <source>
        <dbReference type="ARBA" id="ARBA00004496"/>
    </source>
</evidence>
<proteinExistence type="inferred from homology"/>
<evidence type="ECO:0000256" key="4">
    <source>
        <dbReference type="ARBA" id="ARBA00022917"/>
    </source>
</evidence>
<protein>
    <recommendedName>
        <fullName evidence="6">Ribosome-recycling factor</fullName>
        <shortName evidence="6">RRF</shortName>
    </recommendedName>
    <alternativeName>
        <fullName evidence="6">Ribosome-releasing factor</fullName>
    </alternativeName>
</protein>
<gene>
    <name evidence="6 8" type="primary">frr</name>
    <name evidence="8" type="ORF">IFJ97_00415</name>
</gene>
<evidence type="ECO:0000256" key="2">
    <source>
        <dbReference type="ARBA" id="ARBA00005912"/>
    </source>
</evidence>
<dbReference type="PANTHER" id="PTHR20982:SF3">
    <property type="entry name" value="MITOCHONDRIAL RIBOSOME RECYCLING FACTOR PSEUDO 1"/>
    <property type="match status" value="1"/>
</dbReference>
<evidence type="ECO:0000313" key="9">
    <source>
        <dbReference type="Proteomes" id="UP000598633"/>
    </source>
</evidence>
<comment type="subcellular location">
    <subcellularLocation>
        <location evidence="1 6">Cytoplasm</location>
    </subcellularLocation>
</comment>
<dbReference type="Gene3D" id="3.30.1360.40">
    <property type="match status" value="1"/>
</dbReference>
<dbReference type="FunFam" id="1.10.132.20:FF:000001">
    <property type="entry name" value="Ribosome-recycling factor"/>
    <property type="match status" value="1"/>
</dbReference>
<dbReference type="EMBL" id="JACXWA010000007">
    <property type="protein sequence ID" value="MBD3869803.1"/>
    <property type="molecule type" value="Genomic_DNA"/>
</dbReference>
<dbReference type="SUPFAM" id="SSF55194">
    <property type="entry name" value="Ribosome recycling factor, RRF"/>
    <property type="match status" value="1"/>
</dbReference>
<keyword evidence="3 6" id="KW-0963">Cytoplasm</keyword>
<evidence type="ECO:0000256" key="6">
    <source>
        <dbReference type="HAMAP-Rule" id="MF_00040"/>
    </source>
</evidence>
<name>A0A8J6Y3A9_9BACT</name>
<dbReference type="FunFam" id="3.30.1360.40:FF:000001">
    <property type="entry name" value="Ribosome-recycling factor"/>
    <property type="match status" value="1"/>
</dbReference>
<accession>A0A8J6Y3A9</accession>
<dbReference type="GO" id="GO:0006415">
    <property type="term" value="P:translational termination"/>
    <property type="evidence" value="ECO:0007669"/>
    <property type="project" value="UniProtKB-UniRule"/>
</dbReference>